<evidence type="ECO:0000313" key="3">
    <source>
        <dbReference type="EMBL" id="RLM84401.1"/>
    </source>
</evidence>
<evidence type="ECO:0000259" key="2">
    <source>
        <dbReference type="PROSITE" id="PS50141"/>
    </source>
</evidence>
<keyword evidence="4" id="KW-1185">Reference proteome</keyword>
<dbReference type="GO" id="GO:0005730">
    <property type="term" value="C:nucleolus"/>
    <property type="evidence" value="ECO:0007669"/>
    <property type="project" value="TreeGrafter"/>
</dbReference>
<organism evidence="3 4">
    <name type="scientific">Panicum miliaceum</name>
    <name type="common">Proso millet</name>
    <name type="synonym">Broomcorn millet</name>
    <dbReference type="NCBI Taxonomy" id="4540"/>
    <lineage>
        <taxon>Eukaryota</taxon>
        <taxon>Viridiplantae</taxon>
        <taxon>Streptophyta</taxon>
        <taxon>Embryophyta</taxon>
        <taxon>Tracheophyta</taxon>
        <taxon>Spermatophyta</taxon>
        <taxon>Magnoliopsida</taxon>
        <taxon>Liliopsida</taxon>
        <taxon>Poales</taxon>
        <taxon>Poaceae</taxon>
        <taxon>PACMAD clade</taxon>
        <taxon>Panicoideae</taxon>
        <taxon>Panicodae</taxon>
        <taxon>Paniceae</taxon>
        <taxon>Panicinae</taxon>
        <taxon>Panicum</taxon>
        <taxon>Panicum sect. Panicum</taxon>
    </lineage>
</organism>
<dbReference type="OrthoDB" id="10268011at2759"/>
<dbReference type="EMBL" id="PQIB02000011">
    <property type="protein sequence ID" value="RLM84401.1"/>
    <property type="molecule type" value="Genomic_DNA"/>
</dbReference>
<dbReference type="GO" id="GO:0008251">
    <property type="term" value="F:tRNA-specific adenosine deaminase activity"/>
    <property type="evidence" value="ECO:0007669"/>
    <property type="project" value="TreeGrafter"/>
</dbReference>
<dbReference type="AlphaFoldDB" id="A0A3L6QMV9"/>
<comment type="caution">
    <text evidence="3">The sequence shown here is derived from an EMBL/GenBank/DDBJ whole genome shotgun (WGS) entry which is preliminary data.</text>
</comment>
<dbReference type="GO" id="GO:0006396">
    <property type="term" value="P:RNA processing"/>
    <property type="evidence" value="ECO:0007669"/>
    <property type="project" value="InterPro"/>
</dbReference>
<evidence type="ECO:0000256" key="1">
    <source>
        <dbReference type="SAM" id="MobiDB-lite"/>
    </source>
</evidence>
<sequence length="170" mass="18328">MATVLAAFAVRNATSSAALSAPAASKPHPGGRRRSLPWAEAASSSALRHYRSLPKKSKPRGRESTVLAAFFLSTRQDSQSPTVLSMGTGTKCLGVSRLSGHEDLVHDAHAEVIARRALLRLLYSEIGRGASPEWLVASGDGRRWKLRHGHSLHLHITQLPSTISVPKNSR</sequence>
<dbReference type="GO" id="GO:0003726">
    <property type="term" value="F:double-stranded RNA adenosine deaminase activity"/>
    <property type="evidence" value="ECO:0007669"/>
    <property type="project" value="TreeGrafter"/>
</dbReference>
<name>A0A3L6QMV9_PANMI</name>
<dbReference type="PROSITE" id="PS50141">
    <property type="entry name" value="A_DEAMIN_EDITASE"/>
    <property type="match status" value="1"/>
</dbReference>
<reference evidence="4" key="1">
    <citation type="journal article" date="2019" name="Nat. Commun.">
        <title>The genome of broomcorn millet.</title>
        <authorList>
            <person name="Zou C."/>
            <person name="Miki D."/>
            <person name="Li D."/>
            <person name="Tang Q."/>
            <person name="Xiao L."/>
            <person name="Rajput S."/>
            <person name="Deng P."/>
            <person name="Jia W."/>
            <person name="Huang R."/>
            <person name="Zhang M."/>
            <person name="Sun Y."/>
            <person name="Hu J."/>
            <person name="Fu X."/>
            <person name="Schnable P.S."/>
            <person name="Li F."/>
            <person name="Zhang H."/>
            <person name="Feng B."/>
            <person name="Zhu X."/>
            <person name="Liu R."/>
            <person name="Schnable J.C."/>
            <person name="Zhu J.-K."/>
            <person name="Zhang H."/>
        </authorList>
    </citation>
    <scope>NUCLEOTIDE SEQUENCE [LARGE SCALE GENOMIC DNA]</scope>
</reference>
<dbReference type="PANTHER" id="PTHR10910:SF62">
    <property type="entry name" value="AT07585P-RELATED"/>
    <property type="match status" value="1"/>
</dbReference>
<evidence type="ECO:0000313" key="4">
    <source>
        <dbReference type="Proteomes" id="UP000275267"/>
    </source>
</evidence>
<feature type="domain" description="A to I editase" evidence="2">
    <location>
        <begin position="85"/>
        <end position="160"/>
    </location>
</feature>
<dbReference type="GO" id="GO:0006382">
    <property type="term" value="P:adenosine to inosine editing"/>
    <property type="evidence" value="ECO:0007669"/>
    <property type="project" value="TreeGrafter"/>
</dbReference>
<dbReference type="PANTHER" id="PTHR10910">
    <property type="entry name" value="EUKARYOTE SPECIFIC DSRNA BINDING PROTEIN"/>
    <property type="match status" value="1"/>
</dbReference>
<dbReference type="STRING" id="4540.A0A3L6QMV9"/>
<dbReference type="Proteomes" id="UP000275267">
    <property type="component" value="Unassembled WGS sequence"/>
</dbReference>
<dbReference type="GO" id="GO:0005737">
    <property type="term" value="C:cytoplasm"/>
    <property type="evidence" value="ECO:0007669"/>
    <property type="project" value="TreeGrafter"/>
</dbReference>
<dbReference type="Pfam" id="PF02137">
    <property type="entry name" value="A_deamin"/>
    <property type="match status" value="1"/>
</dbReference>
<dbReference type="GO" id="GO:0003725">
    <property type="term" value="F:double-stranded RNA binding"/>
    <property type="evidence" value="ECO:0007669"/>
    <property type="project" value="TreeGrafter"/>
</dbReference>
<protein>
    <submittedName>
        <fullName evidence="3">tRNA-specific adenosine deaminase 1</fullName>
    </submittedName>
</protein>
<gene>
    <name evidence="3" type="ORF">C2845_PM04G23720</name>
</gene>
<accession>A0A3L6QMV9</accession>
<proteinExistence type="predicted"/>
<dbReference type="InterPro" id="IPR002466">
    <property type="entry name" value="A_deamin"/>
</dbReference>
<feature type="region of interest" description="Disordered" evidence="1">
    <location>
        <begin position="18"/>
        <end position="38"/>
    </location>
</feature>